<dbReference type="OrthoDB" id="10441052at2759"/>
<reference evidence="2" key="2">
    <citation type="journal article" date="2022" name="Microbiol. Resour. Announc.">
        <title>Whole-Genome Sequence of Entomortierella parvispora E1425, a Mucoromycotan Fungus Associated with Burkholderiaceae-Related Endosymbiotic Bacteria.</title>
        <authorList>
            <person name="Herlambang A."/>
            <person name="Guo Y."/>
            <person name="Takashima Y."/>
            <person name="Narisawa K."/>
            <person name="Ohta H."/>
            <person name="Nishizawa T."/>
        </authorList>
    </citation>
    <scope>NUCLEOTIDE SEQUENCE</scope>
    <source>
        <strain evidence="2">E1425</strain>
    </source>
</reference>
<keyword evidence="1" id="KW-0732">Signal</keyword>
<feature type="signal peptide" evidence="1">
    <location>
        <begin position="1"/>
        <end position="22"/>
    </location>
</feature>
<evidence type="ECO:0000313" key="3">
    <source>
        <dbReference type="Proteomes" id="UP000827284"/>
    </source>
</evidence>
<sequence>MRARSGILSVVGFAIFNALCAAATTGTFTYQTDEGELKTLVDPESGKCINLPDTTESPGHSPSNDTPATAIVFLEEHCDGDVYYVLGPSKKAGERLKVRSVIFS</sequence>
<protein>
    <submittedName>
        <fullName evidence="2">Uncharacterized protein</fullName>
    </submittedName>
</protein>
<dbReference type="AlphaFoldDB" id="A0A9P3M019"/>
<proteinExistence type="predicted"/>
<comment type="caution">
    <text evidence="2">The sequence shown here is derived from an EMBL/GenBank/DDBJ whole genome shotgun (WGS) entry which is preliminary data.</text>
</comment>
<evidence type="ECO:0000256" key="1">
    <source>
        <dbReference type="SAM" id="SignalP"/>
    </source>
</evidence>
<gene>
    <name evidence="2" type="ORF">EMPS_09167</name>
</gene>
<keyword evidence="3" id="KW-1185">Reference proteome</keyword>
<evidence type="ECO:0000313" key="2">
    <source>
        <dbReference type="EMBL" id="GJJ76808.1"/>
    </source>
</evidence>
<accession>A0A9P3M019</accession>
<reference evidence="2" key="1">
    <citation type="submission" date="2021-11" db="EMBL/GenBank/DDBJ databases">
        <authorList>
            <person name="Herlambang A."/>
            <person name="Guo Y."/>
            <person name="Takashima Y."/>
            <person name="Nishizawa T."/>
        </authorList>
    </citation>
    <scope>NUCLEOTIDE SEQUENCE</scope>
    <source>
        <strain evidence="2">E1425</strain>
    </source>
</reference>
<feature type="chain" id="PRO_5040212540" evidence="1">
    <location>
        <begin position="23"/>
        <end position="104"/>
    </location>
</feature>
<dbReference type="EMBL" id="BQFW01000012">
    <property type="protein sequence ID" value="GJJ76808.1"/>
    <property type="molecule type" value="Genomic_DNA"/>
</dbReference>
<organism evidence="2 3">
    <name type="scientific">Entomortierella parvispora</name>
    <dbReference type="NCBI Taxonomy" id="205924"/>
    <lineage>
        <taxon>Eukaryota</taxon>
        <taxon>Fungi</taxon>
        <taxon>Fungi incertae sedis</taxon>
        <taxon>Mucoromycota</taxon>
        <taxon>Mortierellomycotina</taxon>
        <taxon>Mortierellomycetes</taxon>
        <taxon>Mortierellales</taxon>
        <taxon>Mortierellaceae</taxon>
        <taxon>Entomortierella</taxon>
    </lineage>
</organism>
<dbReference type="Proteomes" id="UP000827284">
    <property type="component" value="Unassembled WGS sequence"/>
</dbReference>
<name>A0A9P3M019_9FUNG</name>